<feature type="transmembrane region" description="Helical" evidence="4">
    <location>
        <begin position="529"/>
        <end position="548"/>
    </location>
</feature>
<accession>A0A7K1UND5</accession>
<evidence type="ECO:0000256" key="4">
    <source>
        <dbReference type="SAM" id="Phobius"/>
    </source>
</evidence>
<dbReference type="Proteomes" id="UP000466794">
    <property type="component" value="Unassembled WGS sequence"/>
</dbReference>
<evidence type="ECO:0000256" key="2">
    <source>
        <dbReference type="ARBA" id="ARBA00022777"/>
    </source>
</evidence>
<keyword evidence="2" id="KW-0418">Kinase</keyword>
<dbReference type="PANTHER" id="PTHR24421">
    <property type="entry name" value="NITRATE/NITRITE SENSOR PROTEIN NARX-RELATED"/>
    <property type="match status" value="1"/>
</dbReference>
<dbReference type="AlphaFoldDB" id="A0A7K1UND5"/>
<sequence>MPRDADPTHAAVAQEAMWLAIRFRHAACLLLTVVHLLSGAADPGPGRAVTVLLAVWSASRLWGRRLGPWWTAADIAVVSIYLLGTVSVAASGVSTKDLIDVKVVAATVISVGIAERVRVSAAVTALVLGLLYYANRATPGLTPWGFLSDMAVAYLVVEWLLAVGVRRVVLRAATVHDATVSAAADSRVAGQVAAARRRYEHEQWAVMHDTAAATLLMVGQGAAADPERIARQAARDLTVLESGIPLPGDDSEVDLAELLRELSSEGATPVTMRAPGPLPIRRALAWTVTAAAREALTNIDRHAHASRVLIDAAPGRLVITDNGIGFDGDPGADRYGIRHSIVERLEGVGGSAEITSVRGSGTEIRLTWHVIETVAAEGDSLDESETSAGIARLGRSFGHGMVGIAVVDTLLQSTLTTAASTPPALVNALLVAINVGCALAALTPRRREPVTLALMGAAIAGSLVLTAWLPADAVLAGANWSIGASGWTVVALGFRLPPRLSLSALTAWWVLVCAVVLGRAPSAENLTALGYHTAAIFFLQVFTAWFAATLDRAARQAAALHRERLRHRTTDAVGRMHEQECLRRYRELLTEFTPLLRGLADGTLDPAAPGTQAAARTEYARLRRLFTQQDGVAHPLLADLRAGIDDAERRGVAVTVEAAPDHPDLPDAVRGHLVAATRIMLDASRSHARVVVTADAAGCTVSALGDCPVETLDRLSTLTDSAVHTEVVTAGELLWARLHHRFELEEAR</sequence>
<feature type="transmembrane region" description="Helical" evidence="4">
    <location>
        <begin position="500"/>
        <end position="517"/>
    </location>
</feature>
<evidence type="ECO:0000256" key="3">
    <source>
        <dbReference type="ARBA" id="ARBA00023012"/>
    </source>
</evidence>
<protein>
    <recommendedName>
        <fullName evidence="7">ATP-binding protein</fullName>
    </recommendedName>
</protein>
<keyword evidence="3" id="KW-0902">Two-component regulatory system</keyword>
<dbReference type="Gene3D" id="3.30.565.10">
    <property type="entry name" value="Histidine kinase-like ATPase, C-terminal domain"/>
    <property type="match status" value="1"/>
</dbReference>
<name>A0A7K1UND5_9NOCA</name>
<evidence type="ECO:0000256" key="1">
    <source>
        <dbReference type="ARBA" id="ARBA00022679"/>
    </source>
</evidence>
<dbReference type="InterPro" id="IPR050482">
    <property type="entry name" value="Sensor_HK_TwoCompSys"/>
</dbReference>
<evidence type="ECO:0000313" key="6">
    <source>
        <dbReference type="Proteomes" id="UP000466794"/>
    </source>
</evidence>
<gene>
    <name evidence="5" type="ORF">GPX89_01155</name>
</gene>
<keyword evidence="4" id="KW-1133">Transmembrane helix</keyword>
<dbReference type="RefSeq" id="WP_157354633.1">
    <property type="nucleotide sequence ID" value="NZ_WRPP01000001.1"/>
</dbReference>
<dbReference type="GO" id="GO:0000160">
    <property type="term" value="P:phosphorelay signal transduction system"/>
    <property type="evidence" value="ECO:0007669"/>
    <property type="project" value="UniProtKB-KW"/>
</dbReference>
<dbReference type="SUPFAM" id="SSF55874">
    <property type="entry name" value="ATPase domain of HSP90 chaperone/DNA topoisomerase II/histidine kinase"/>
    <property type="match status" value="1"/>
</dbReference>
<evidence type="ECO:0000313" key="5">
    <source>
        <dbReference type="EMBL" id="MVU75850.1"/>
    </source>
</evidence>
<keyword evidence="4" id="KW-0812">Transmembrane</keyword>
<comment type="caution">
    <text evidence="5">The sequence shown here is derived from an EMBL/GenBank/DDBJ whole genome shotgun (WGS) entry which is preliminary data.</text>
</comment>
<proteinExistence type="predicted"/>
<feature type="transmembrane region" description="Helical" evidence="4">
    <location>
        <begin position="475"/>
        <end position="493"/>
    </location>
</feature>
<dbReference type="InterPro" id="IPR036890">
    <property type="entry name" value="HATPase_C_sf"/>
</dbReference>
<reference evidence="5 6" key="1">
    <citation type="submission" date="2019-12" db="EMBL/GenBank/DDBJ databases">
        <title>Nocardia sp. nov. ET3-3 isolated from soil.</title>
        <authorList>
            <person name="Kanchanasin P."/>
            <person name="Tanasupawat S."/>
            <person name="Yuki M."/>
            <person name="Kudo T."/>
        </authorList>
    </citation>
    <scope>NUCLEOTIDE SEQUENCE [LARGE SCALE GENOMIC DNA]</scope>
    <source>
        <strain evidence="5 6">ET3-3</strain>
    </source>
</reference>
<keyword evidence="4" id="KW-0472">Membrane</keyword>
<dbReference type="CDD" id="cd16917">
    <property type="entry name" value="HATPase_UhpB-NarQ-NarX-like"/>
    <property type="match status" value="1"/>
</dbReference>
<organism evidence="5 6">
    <name type="scientific">Nocardia terrae</name>
    <dbReference type="NCBI Taxonomy" id="2675851"/>
    <lineage>
        <taxon>Bacteria</taxon>
        <taxon>Bacillati</taxon>
        <taxon>Actinomycetota</taxon>
        <taxon>Actinomycetes</taxon>
        <taxon>Mycobacteriales</taxon>
        <taxon>Nocardiaceae</taxon>
        <taxon>Nocardia</taxon>
    </lineage>
</organism>
<feature type="transmembrane region" description="Helical" evidence="4">
    <location>
        <begin position="450"/>
        <end position="469"/>
    </location>
</feature>
<dbReference type="GO" id="GO:0016301">
    <property type="term" value="F:kinase activity"/>
    <property type="evidence" value="ECO:0007669"/>
    <property type="project" value="UniProtKB-KW"/>
</dbReference>
<evidence type="ECO:0008006" key="7">
    <source>
        <dbReference type="Google" id="ProtNLM"/>
    </source>
</evidence>
<keyword evidence="6" id="KW-1185">Reference proteome</keyword>
<feature type="transmembrane region" description="Helical" evidence="4">
    <location>
        <begin position="424"/>
        <end position="443"/>
    </location>
</feature>
<keyword evidence="1" id="KW-0808">Transferase</keyword>
<dbReference type="EMBL" id="WRPP01000001">
    <property type="protein sequence ID" value="MVU75850.1"/>
    <property type="molecule type" value="Genomic_DNA"/>
</dbReference>